<dbReference type="Proteomes" id="UP000639772">
    <property type="component" value="Chromosome 6"/>
</dbReference>
<accession>A0A835UY69</accession>
<sequence length="98" mass="10924">MVPWTARGQRRSAGAASNADCGRTDFNVNGPCAGQVDSALLLRDVGVLVFIRRGDPIAQMDELRLGHACIGGHKRNRHMLTRHFSCRYEDRICRIMTV</sequence>
<comment type="caution">
    <text evidence="1">The sequence shown here is derived from an EMBL/GenBank/DDBJ whole genome shotgun (WGS) entry which is preliminary data.</text>
</comment>
<gene>
    <name evidence="1" type="ORF">HPP92_012807</name>
</gene>
<evidence type="ECO:0000313" key="2">
    <source>
        <dbReference type="Proteomes" id="UP000639772"/>
    </source>
</evidence>
<dbReference type="AlphaFoldDB" id="A0A835UY69"/>
<proteinExistence type="predicted"/>
<evidence type="ECO:0000313" key="1">
    <source>
        <dbReference type="EMBL" id="KAG0478088.1"/>
    </source>
</evidence>
<protein>
    <submittedName>
        <fullName evidence="1">Uncharacterized protein</fullName>
    </submittedName>
</protein>
<organism evidence="1 2">
    <name type="scientific">Vanilla planifolia</name>
    <name type="common">Vanilla</name>
    <dbReference type="NCBI Taxonomy" id="51239"/>
    <lineage>
        <taxon>Eukaryota</taxon>
        <taxon>Viridiplantae</taxon>
        <taxon>Streptophyta</taxon>
        <taxon>Embryophyta</taxon>
        <taxon>Tracheophyta</taxon>
        <taxon>Spermatophyta</taxon>
        <taxon>Magnoliopsida</taxon>
        <taxon>Liliopsida</taxon>
        <taxon>Asparagales</taxon>
        <taxon>Orchidaceae</taxon>
        <taxon>Vanilloideae</taxon>
        <taxon>Vanilleae</taxon>
        <taxon>Vanilla</taxon>
    </lineage>
</organism>
<reference evidence="1 2" key="1">
    <citation type="journal article" date="2020" name="Nat. Food">
        <title>A phased Vanilla planifolia genome enables genetic improvement of flavour and production.</title>
        <authorList>
            <person name="Hasing T."/>
            <person name="Tang H."/>
            <person name="Brym M."/>
            <person name="Khazi F."/>
            <person name="Huang T."/>
            <person name="Chambers A.H."/>
        </authorList>
    </citation>
    <scope>NUCLEOTIDE SEQUENCE [LARGE SCALE GENOMIC DNA]</scope>
    <source>
        <tissue evidence="1">Leaf</tissue>
    </source>
</reference>
<dbReference type="EMBL" id="JADCNM010000006">
    <property type="protein sequence ID" value="KAG0478088.1"/>
    <property type="molecule type" value="Genomic_DNA"/>
</dbReference>
<name>A0A835UY69_VANPL</name>